<accession>A0ABV9D9N5</accession>
<comment type="caution">
    <text evidence="2">The sequence shown here is derived from an EMBL/GenBank/DDBJ whole genome shotgun (WGS) entry which is preliminary data.</text>
</comment>
<dbReference type="Proteomes" id="UP001595955">
    <property type="component" value="Unassembled WGS sequence"/>
</dbReference>
<dbReference type="EMBL" id="JBHSGF010000005">
    <property type="protein sequence ID" value="MFC4555365.1"/>
    <property type="molecule type" value="Genomic_DNA"/>
</dbReference>
<dbReference type="PANTHER" id="PTHR13504">
    <property type="entry name" value="FIDO DOMAIN-CONTAINING PROTEIN DDB_G0283145"/>
    <property type="match status" value="1"/>
</dbReference>
<proteinExistence type="predicted"/>
<reference evidence="3" key="1">
    <citation type="journal article" date="2019" name="Int. J. Syst. Evol. Microbiol.">
        <title>The Global Catalogue of Microorganisms (GCM) 10K type strain sequencing project: providing services to taxonomists for standard genome sequencing and annotation.</title>
        <authorList>
            <consortium name="The Broad Institute Genomics Platform"/>
            <consortium name="The Broad Institute Genome Sequencing Center for Infectious Disease"/>
            <person name="Wu L."/>
            <person name="Ma J."/>
        </authorList>
    </citation>
    <scope>NUCLEOTIDE SEQUENCE [LARGE SCALE GENOMIC DNA]</scope>
    <source>
        <strain evidence="3">JCM 3369</strain>
    </source>
</reference>
<sequence>MATSWPAVATEPREWASTLDPGHLTVWERRRVERPYAASVPPLIADLPVRLAPDTVAAEAEASAEIVRFDAEMSALPVPMPAVLLRSESTSSSRIEKLTSNARNIALAELDLTSKQNAELIVANVRAMQAAIDAGPRITAGTIIAAHEALLGHSDPTIVGAFRTDQVWIGGADHSPHGAEFIPPHADRVPALIDDLVAFSDRDDIPALTQAVLVHAQFETIHPFVDGNGRTGRAIMHTLLRGRGLTRHSTVPVSSGLLRDTRSYFDALTAYRDGEPDPIVRQACEAALAAVTNGRQLAADITAAREDARTRLRARSDSAAWPLIDVLMRQPVINAERAAQELSVSTRAARNGLDQLTEAGVISLASLARRDRIWQAPAVIEAMDAFALRAGRRARG</sequence>
<dbReference type="Pfam" id="PF02661">
    <property type="entry name" value="Fic"/>
    <property type="match status" value="1"/>
</dbReference>
<dbReference type="Gene3D" id="1.10.3290.10">
    <property type="entry name" value="Fido-like domain"/>
    <property type="match status" value="1"/>
</dbReference>
<feature type="domain" description="Fido" evidence="1">
    <location>
        <begin position="138"/>
        <end position="285"/>
    </location>
</feature>
<evidence type="ECO:0000259" key="1">
    <source>
        <dbReference type="PROSITE" id="PS51459"/>
    </source>
</evidence>
<organism evidence="2 3">
    <name type="scientific">Georgenia faecalis</name>
    <dbReference type="NCBI Taxonomy" id="2483799"/>
    <lineage>
        <taxon>Bacteria</taxon>
        <taxon>Bacillati</taxon>
        <taxon>Actinomycetota</taxon>
        <taxon>Actinomycetes</taxon>
        <taxon>Micrococcales</taxon>
        <taxon>Bogoriellaceae</taxon>
        <taxon>Georgenia</taxon>
    </lineage>
</organism>
<dbReference type="RefSeq" id="WP_122823818.1">
    <property type="nucleotide sequence ID" value="NZ_CP033325.1"/>
</dbReference>
<keyword evidence="3" id="KW-1185">Reference proteome</keyword>
<protein>
    <submittedName>
        <fullName evidence="2">Fic family protein</fullName>
    </submittedName>
</protein>
<dbReference type="InterPro" id="IPR036597">
    <property type="entry name" value="Fido-like_dom_sf"/>
</dbReference>
<gene>
    <name evidence="2" type="ORF">ACFO3F_08900</name>
</gene>
<dbReference type="InterPro" id="IPR040198">
    <property type="entry name" value="Fido_containing"/>
</dbReference>
<dbReference type="PANTHER" id="PTHR13504:SF38">
    <property type="entry name" value="FIDO DOMAIN-CONTAINING PROTEIN"/>
    <property type="match status" value="1"/>
</dbReference>
<name>A0ABV9D9N5_9MICO</name>
<dbReference type="InterPro" id="IPR003812">
    <property type="entry name" value="Fido"/>
</dbReference>
<dbReference type="SUPFAM" id="SSF140931">
    <property type="entry name" value="Fic-like"/>
    <property type="match status" value="1"/>
</dbReference>
<evidence type="ECO:0000313" key="3">
    <source>
        <dbReference type="Proteomes" id="UP001595955"/>
    </source>
</evidence>
<dbReference type="PROSITE" id="PS51459">
    <property type="entry name" value="FIDO"/>
    <property type="match status" value="1"/>
</dbReference>
<evidence type="ECO:0000313" key="2">
    <source>
        <dbReference type="EMBL" id="MFC4555365.1"/>
    </source>
</evidence>